<dbReference type="Proteomes" id="UP000324222">
    <property type="component" value="Unassembled WGS sequence"/>
</dbReference>
<name>A0A5B7HKV5_PORTR</name>
<feature type="region of interest" description="Disordered" evidence="1">
    <location>
        <begin position="22"/>
        <end position="51"/>
    </location>
</feature>
<gene>
    <name evidence="2" type="ORF">E2C01_063581</name>
</gene>
<sequence length="127" mass="13655">MTGGEGGASQCQQQCLAPARLTAPSPSQGAFYGASQRGGDPRSGRSPLKPNYNDEVLFVYCVYFTGDMKRNKGEGHVGCDLCPVPNSLASRLHGGIGLLTFYLQADLHFYNTKYATNYAPETKNTPS</sequence>
<dbReference type="AlphaFoldDB" id="A0A5B7HKV5"/>
<comment type="caution">
    <text evidence="2">The sequence shown here is derived from an EMBL/GenBank/DDBJ whole genome shotgun (WGS) entry which is preliminary data.</text>
</comment>
<evidence type="ECO:0000313" key="3">
    <source>
        <dbReference type="Proteomes" id="UP000324222"/>
    </source>
</evidence>
<protein>
    <submittedName>
        <fullName evidence="2">Uncharacterized protein</fullName>
    </submittedName>
</protein>
<evidence type="ECO:0000256" key="1">
    <source>
        <dbReference type="SAM" id="MobiDB-lite"/>
    </source>
</evidence>
<accession>A0A5B7HKV5</accession>
<reference evidence="2 3" key="1">
    <citation type="submission" date="2019-05" db="EMBL/GenBank/DDBJ databases">
        <title>Another draft genome of Portunus trituberculatus and its Hox gene families provides insights of decapod evolution.</title>
        <authorList>
            <person name="Jeong J.-H."/>
            <person name="Song I."/>
            <person name="Kim S."/>
            <person name="Choi T."/>
            <person name="Kim D."/>
            <person name="Ryu S."/>
            <person name="Kim W."/>
        </authorList>
    </citation>
    <scope>NUCLEOTIDE SEQUENCE [LARGE SCALE GENOMIC DNA]</scope>
    <source>
        <tissue evidence="2">Muscle</tissue>
    </source>
</reference>
<dbReference type="EMBL" id="VSRR010029272">
    <property type="protein sequence ID" value="MPC69358.1"/>
    <property type="molecule type" value="Genomic_DNA"/>
</dbReference>
<keyword evidence="3" id="KW-1185">Reference proteome</keyword>
<proteinExistence type="predicted"/>
<evidence type="ECO:0000313" key="2">
    <source>
        <dbReference type="EMBL" id="MPC69358.1"/>
    </source>
</evidence>
<organism evidence="2 3">
    <name type="scientific">Portunus trituberculatus</name>
    <name type="common">Swimming crab</name>
    <name type="synonym">Neptunus trituberculatus</name>
    <dbReference type="NCBI Taxonomy" id="210409"/>
    <lineage>
        <taxon>Eukaryota</taxon>
        <taxon>Metazoa</taxon>
        <taxon>Ecdysozoa</taxon>
        <taxon>Arthropoda</taxon>
        <taxon>Crustacea</taxon>
        <taxon>Multicrustacea</taxon>
        <taxon>Malacostraca</taxon>
        <taxon>Eumalacostraca</taxon>
        <taxon>Eucarida</taxon>
        <taxon>Decapoda</taxon>
        <taxon>Pleocyemata</taxon>
        <taxon>Brachyura</taxon>
        <taxon>Eubrachyura</taxon>
        <taxon>Portunoidea</taxon>
        <taxon>Portunidae</taxon>
        <taxon>Portuninae</taxon>
        <taxon>Portunus</taxon>
    </lineage>
</organism>